<accession>A0A166VXV9</accession>
<keyword evidence="1" id="KW-1133">Transmembrane helix</keyword>
<organism evidence="2 3">
    <name type="scientific">Pseudoalteromonas luteoviolacea DSM 6061</name>
    <dbReference type="NCBI Taxonomy" id="1365250"/>
    <lineage>
        <taxon>Bacteria</taxon>
        <taxon>Pseudomonadati</taxon>
        <taxon>Pseudomonadota</taxon>
        <taxon>Gammaproteobacteria</taxon>
        <taxon>Alteromonadales</taxon>
        <taxon>Pseudoalteromonadaceae</taxon>
        <taxon>Pseudoalteromonas</taxon>
    </lineage>
</organism>
<dbReference type="PATRIC" id="fig|1365250.3.peg.3522"/>
<keyword evidence="3" id="KW-1185">Reference proteome</keyword>
<sequence>MKKTSTLSHISKLGMWGWWAFPILCFLPMAVLWGNIPDNIRSGNNYQLVFSIAVYVLPLIWAYKQSWRAKKRFNIEFRLLKSVTDKANKQRRSIITQNGKQVLDVTTSERDADYYLGGEGGAAGSETVASLMVQQLVKNASEMRRDSDIASQVFIRKLVPFKTAVQVPQQVALRLGILFTFIGLLIGLEPVASMFQGAGGQREAIGELISGLTIAFGTSIAGLGAALMIQILVTLVDKEYARTTGQLESAWMDLGHVLSFVRLEGDLPANVDRLSDEIERHRENVNVHTRNLIEQVEKLVDEGVEQRQIVAQTHQKLDINKHAIDTLGKAHEAHLQEFQTLTETLKSYEVRLSTSLGEAIEQANKAGRDRNEQLIAQVSASINSLNGSMEQSLSAIRTELSSIQQTGPDPLIETFQGLANKLEESVKNEGQVKALGQLVDEIKILAQNAQHTNKGLESAELKSVLGNLNNTLANMATQASVSGAKSRLGYVSASLIGGVVGCLALLLGMAAIGEPAQNTLSQIHNYMADDPNNKANENGE</sequence>
<name>A0A166VXV9_9GAMM</name>
<evidence type="ECO:0008006" key="4">
    <source>
        <dbReference type="Google" id="ProtNLM"/>
    </source>
</evidence>
<keyword evidence="1" id="KW-0812">Transmembrane</keyword>
<evidence type="ECO:0000256" key="1">
    <source>
        <dbReference type="SAM" id="Phobius"/>
    </source>
</evidence>
<reference evidence="2 3" key="1">
    <citation type="submission" date="2013-07" db="EMBL/GenBank/DDBJ databases">
        <title>Comparative Genomic and Metabolomic Analysis of Twelve Strains of Pseudoalteromonas luteoviolacea.</title>
        <authorList>
            <person name="Vynne N.G."/>
            <person name="Mansson M."/>
            <person name="Gram L."/>
        </authorList>
    </citation>
    <scope>NUCLEOTIDE SEQUENCE [LARGE SCALE GENOMIC DNA]</scope>
    <source>
        <strain evidence="2 3">DSM 6061</strain>
    </source>
</reference>
<keyword evidence="1" id="KW-0472">Membrane</keyword>
<feature type="transmembrane region" description="Helical" evidence="1">
    <location>
        <begin position="46"/>
        <end position="63"/>
    </location>
</feature>
<feature type="transmembrane region" description="Helical" evidence="1">
    <location>
        <begin position="171"/>
        <end position="188"/>
    </location>
</feature>
<protein>
    <recommendedName>
        <fullName evidence="4">MotA/TolQ/ExbB proton channel domain-containing protein</fullName>
    </recommendedName>
</protein>
<feature type="transmembrane region" description="Helical" evidence="1">
    <location>
        <begin position="488"/>
        <end position="512"/>
    </location>
</feature>
<dbReference type="AlphaFoldDB" id="A0A166VXV9"/>
<dbReference type="EMBL" id="AUYB01000118">
    <property type="protein sequence ID" value="KZN34396.1"/>
    <property type="molecule type" value="Genomic_DNA"/>
</dbReference>
<evidence type="ECO:0000313" key="2">
    <source>
        <dbReference type="EMBL" id="KZN34396.1"/>
    </source>
</evidence>
<evidence type="ECO:0000313" key="3">
    <source>
        <dbReference type="Proteomes" id="UP000076643"/>
    </source>
</evidence>
<proteinExistence type="predicted"/>
<feature type="transmembrane region" description="Helical" evidence="1">
    <location>
        <begin position="208"/>
        <end position="233"/>
    </location>
</feature>
<gene>
    <name evidence="2" type="ORF">N475_19145</name>
</gene>
<feature type="transmembrane region" description="Helical" evidence="1">
    <location>
        <begin position="16"/>
        <end position="34"/>
    </location>
</feature>
<comment type="caution">
    <text evidence="2">The sequence shown here is derived from an EMBL/GenBank/DDBJ whole genome shotgun (WGS) entry which is preliminary data.</text>
</comment>
<dbReference type="Proteomes" id="UP000076643">
    <property type="component" value="Unassembled WGS sequence"/>
</dbReference>
<dbReference type="RefSeq" id="WP_063356126.1">
    <property type="nucleotide sequence ID" value="NZ_AQHB01000049.1"/>
</dbReference>